<organism evidence="3 4">
    <name type="scientific">Blastochloris viridis</name>
    <name type="common">Rhodopseudomonas viridis</name>
    <dbReference type="NCBI Taxonomy" id="1079"/>
    <lineage>
        <taxon>Bacteria</taxon>
        <taxon>Pseudomonadati</taxon>
        <taxon>Pseudomonadota</taxon>
        <taxon>Alphaproteobacteria</taxon>
        <taxon>Hyphomicrobiales</taxon>
        <taxon>Blastochloridaceae</taxon>
        <taxon>Blastochloris</taxon>
    </lineage>
</organism>
<evidence type="ECO:0000313" key="3">
    <source>
        <dbReference type="EMBL" id="CUU42377.1"/>
    </source>
</evidence>
<dbReference type="AlphaFoldDB" id="A0A0H5BQ58"/>
<dbReference type="KEGG" id="bvr:BVIR_1941"/>
<evidence type="ECO:0000313" key="4">
    <source>
        <dbReference type="Proteomes" id="UP000065734"/>
    </source>
</evidence>
<dbReference type="EMBL" id="AP014854">
    <property type="protein sequence ID" value="BAS00394.1"/>
    <property type="molecule type" value="Genomic_DNA"/>
</dbReference>
<reference evidence="3" key="2">
    <citation type="submission" date="2015-11" db="EMBL/GenBank/DDBJ databases">
        <authorList>
            <person name="Zhang Y."/>
            <person name="Guo Z."/>
        </authorList>
    </citation>
    <scope>NUCLEOTIDE SEQUENCE</scope>
    <source>
        <strain evidence="3">1</strain>
    </source>
</reference>
<keyword evidence="1" id="KW-1133">Transmembrane helix</keyword>
<gene>
    <name evidence="2" type="ORF">BV133_2800</name>
    <name evidence="3" type="ORF">BVIRIDIS_13860</name>
</gene>
<keyword evidence="1" id="KW-0472">Membrane</keyword>
<sequence length="77" mass="8946">MAREIRLAGRRIRLPDDHRLRIGLGLGLIGGGILGFLPVLGFWMIPLGVLVLSQDVPAVRRLRRRVQVWWERRRRRG</sequence>
<feature type="transmembrane region" description="Helical" evidence="1">
    <location>
        <begin position="20"/>
        <end position="45"/>
    </location>
</feature>
<accession>A0A0H5BQ58</accession>
<evidence type="ECO:0000313" key="2">
    <source>
        <dbReference type="EMBL" id="BAS00394.1"/>
    </source>
</evidence>
<dbReference type="STRING" id="1079.BVIR_1941"/>
<dbReference type="PATRIC" id="fig|1079.6.peg.2008"/>
<evidence type="ECO:0008006" key="5">
    <source>
        <dbReference type="Google" id="ProtNLM"/>
    </source>
</evidence>
<dbReference type="EMBL" id="LN907867">
    <property type="protein sequence ID" value="CUU42377.1"/>
    <property type="molecule type" value="Genomic_DNA"/>
</dbReference>
<keyword evidence="1" id="KW-0812">Transmembrane</keyword>
<protein>
    <recommendedName>
        <fullName evidence="5">Transmembrane protein (PGPGW)</fullName>
    </recommendedName>
</protein>
<proteinExistence type="predicted"/>
<evidence type="ECO:0000256" key="1">
    <source>
        <dbReference type="SAM" id="Phobius"/>
    </source>
</evidence>
<reference evidence="4" key="3">
    <citation type="journal article" date="2016" name="Genome Announc.">
        <title>Revised genome sequence of the purple photosynthetic bacterium Blastochloris viridis.</title>
        <authorList>
            <person name="Liu L.N."/>
            <person name="Faulkner M."/>
            <person name="Liu X."/>
            <person name="Huang F."/>
            <person name="Darby A.C."/>
            <person name="Hall N."/>
        </authorList>
    </citation>
    <scope>NUCLEOTIDE SEQUENCE [LARGE SCALE GENOMIC DNA]</scope>
    <source>
        <strain evidence="4">ATCC 19567 / DSM 133 / F</strain>
    </source>
</reference>
<reference evidence="2" key="1">
    <citation type="journal article" date="2015" name="Genome Announc.">
        <title>Complete Genome Sequence of the Bacteriochlorophyll b-Producing Photosynthetic Bacterium Blastochloris viridis.</title>
        <authorList>
            <person name="Tsukatani Y."/>
            <person name="Hirose Y."/>
            <person name="Harada J."/>
            <person name="Misawa N."/>
            <person name="Mori K."/>
            <person name="Inoue K."/>
            <person name="Tamiaki H."/>
        </authorList>
    </citation>
    <scope>NUCLEOTIDE SEQUENCE [LARGE SCALE GENOMIC DNA]</scope>
    <source>
        <strain evidence="2">DSM 133</strain>
    </source>
</reference>
<keyword evidence="4" id="KW-1185">Reference proteome</keyword>
<dbReference type="Proteomes" id="UP000065734">
    <property type="component" value="Chromosome I"/>
</dbReference>
<name>A0A0H5BQ58_BLAVI</name>
<dbReference type="RefSeq" id="WP_055037441.1">
    <property type="nucleotide sequence ID" value="NZ_AP014854.2"/>
</dbReference>